<dbReference type="Pfam" id="PF08385">
    <property type="entry name" value="DHC_N1"/>
    <property type="match status" value="1"/>
</dbReference>
<comment type="caution">
    <text evidence="3">The sequence shown here is derived from an EMBL/GenBank/DDBJ whole genome shotgun (WGS) entry which is preliminary data.</text>
</comment>
<protein>
    <recommendedName>
        <fullName evidence="2">Dynein heavy chain tail domain-containing protein</fullName>
    </recommendedName>
</protein>
<feature type="region of interest" description="Disordered" evidence="1">
    <location>
        <begin position="1"/>
        <end position="22"/>
    </location>
</feature>
<evidence type="ECO:0000313" key="3">
    <source>
        <dbReference type="EMBL" id="KAL1129230.1"/>
    </source>
</evidence>
<name>A0ABD0YD51_9HEMI</name>
<dbReference type="PANTHER" id="PTHR46532:SF11">
    <property type="entry name" value="DYNEIN AXONEMAL HEAVY CHAIN 12"/>
    <property type="match status" value="1"/>
</dbReference>
<evidence type="ECO:0000256" key="1">
    <source>
        <dbReference type="SAM" id="MobiDB-lite"/>
    </source>
</evidence>
<keyword evidence="4" id="KW-1185">Reference proteome</keyword>
<dbReference type="Proteomes" id="UP001558652">
    <property type="component" value="Unassembled WGS sequence"/>
</dbReference>
<proteinExistence type="predicted"/>
<feature type="compositionally biased region" description="Polar residues" evidence="1">
    <location>
        <begin position="9"/>
        <end position="21"/>
    </location>
</feature>
<reference evidence="3 4" key="1">
    <citation type="submission" date="2024-07" db="EMBL/GenBank/DDBJ databases">
        <title>Chromosome-level genome assembly of the water stick insect Ranatra chinensis (Heteroptera: Nepidae).</title>
        <authorList>
            <person name="Liu X."/>
        </authorList>
    </citation>
    <scope>NUCLEOTIDE SEQUENCE [LARGE SCALE GENOMIC DNA]</scope>
    <source>
        <strain evidence="3">Cailab_2021Rc</strain>
        <tissue evidence="3">Muscle</tissue>
    </source>
</reference>
<organism evidence="3 4">
    <name type="scientific">Ranatra chinensis</name>
    <dbReference type="NCBI Taxonomy" id="642074"/>
    <lineage>
        <taxon>Eukaryota</taxon>
        <taxon>Metazoa</taxon>
        <taxon>Ecdysozoa</taxon>
        <taxon>Arthropoda</taxon>
        <taxon>Hexapoda</taxon>
        <taxon>Insecta</taxon>
        <taxon>Pterygota</taxon>
        <taxon>Neoptera</taxon>
        <taxon>Paraneoptera</taxon>
        <taxon>Hemiptera</taxon>
        <taxon>Heteroptera</taxon>
        <taxon>Panheteroptera</taxon>
        <taxon>Nepomorpha</taxon>
        <taxon>Nepidae</taxon>
        <taxon>Ranatrinae</taxon>
        <taxon>Ranatra</taxon>
    </lineage>
</organism>
<gene>
    <name evidence="3" type="ORF">AAG570_013759</name>
</gene>
<dbReference type="PANTHER" id="PTHR46532">
    <property type="entry name" value="MALE FERTILITY FACTOR KL5"/>
    <property type="match status" value="1"/>
</dbReference>
<dbReference type="InterPro" id="IPR026983">
    <property type="entry name" value="DHC"/>
</dbReference>
<evidence type="ECO:0000313" key="4">
    <source>
        <dbReference type="Proteomes" id="UP001558652"/>
    </source>
</evidence>
<sequence>MASKRRNMFQKNKTQETTENGRCNLPPFCGGRWSLPSGSNVRANYVKLMTRSNISDWFIPIRQMISVFGSLLERDSMKEMMAEKYKKIPIMLEEEINLEKVIFDEQMKLFEERGTVDIAKHWPPVAGNMLWATAMKRRLLFPLESCKGFVHEVMDTIAVQFSYSKAEEMLELLHEFENRVFSAWAEGIPDQLAESLSKSLVVFNEDSSLSLNYDKEPGHQLVYTLVEYALLHPGKPLLHCLLHLLAVIAALREVRYMKLLEVEGIPDEALELFARDEELHVWTVTLKKTIIWYNKLRSRCRQQEFDIISDEIIAIDDVIMEIIRVLNWNSPSFCGHSVGVKEKVPGFSLLMLEAFSRSSS</sequence>
<accession>A0ABD0YD51</accession>
<dbReference type="InterPro" id="IPR013594">
    <property type="entry name" value="Dynein_heavy_tail"/>
</dbReference>
<feature type="domain" description="Dynein heavy chain tail" evidence="2">
    <location>
        <begin position="63"/>
        <end position="331"/>
    </location>
</feature>
<evidence type="ECO:0000259" key="2">
    <source>
        <dbReference type="Pfam" id="PF08385"/>
    </source>
</evidence>
<dbReference type="AlphaFoldDB" id="A0ABD0YD51"/>
<dbReference type="EMBL" id="JBFDAA010000009">
    <property type="protein sequence ID" value="KAL1129230.1"/>
    <property type="molecule type" value="Genomic_DNA"/>
</dbReference>